<comment type="pathway">
    <text evidence="8">Quinol/quinone metabolism; menaquinone biosynthesis; menaquinol from 1,4-dihydroxy-2-naphthoate: step 1/2.</text>
</comment>
<dbReference type="Gene3D" id="1.10.357.140">
    <property type="entry name" value="UbiA prenyltransferase"/>
    <property type="match status" value="1"/>
</dbReference>
<dbReference type="Pfam" id="PF01040">
    <property type="entry name" value="UbiA"/>
    <property type="match status" value="1"/>
</dbReference>
<gene>
    <name evidence="8 10" type="primary">menA</name>
    <name evidence="10" type="ORF">FEM03_16680</name>
</gene>
<comment type="catalytic activity">
    <reaction evidence="8">
        <text>an all-trans-polyprenyl diphosphate + 1,4-dihydroxy-2-naphthoate + H(+) = a 2-demethylmenaquinol + CO2 + diphosphate</text>
        <dbReference type="Rhea" id="RHEA:26478"/>
        <dbReference type="Rhea" id="RHEA-COMP:9563"/>
        <dbReference type="Rhea" id="RHEA-COMP:9564"/>
        <dbReference type="ChEBI" id="CHEBI:11173"/>
        <dbReference type="ChEBI" id="CHEBI:15378"/>
        <dbReference type="ChEBI" id="CHEBI:16526"/>
        <dbReference type="ChEBI" id="CHEBI:33019"/>
        <dbReference type="ChEBI" id="CHEBI:55437"/>
        <dbReference type="ChEBI" id="CHEBI:58914"/>
        <dbReference type="EC" id="2.5.1.74"/>
    </reaction>
</comment>
<feature type="transmembrane region" description="Helical" evidence="8">
    <location>
        <begin position="149"/>
        <end position="169"/>
    </location>
</feature>
<proteinExistence type="inferred from homology"/>
<dbReference type="NCBIfam" id="TIGR00751">
    <property type="entry name" value="menA"/>
    <property type="match status" value="1"/>
</dbReference>
<feature type="transmembrane region" description="Helical" evidence="8">
    <location>
        <begin position="279"/>
        <end position="300"/>
    </location>
</feature>
<feature type="transmembrane region" description="Helical" evidence="8">
    <location>
        <begin position="119"/>
        <end position="137"/>
    </location>
</feature>
<feature type="transmembrane region" description="Helical" evidence="8">
    <location>
        <begin position="223"/>
        <end position="241"/>
    </location>
</feature>
<keyword evidence="6 8" id="KW-1133">Transmembrane helix</keyword>
<evidence type="ECO:0000256" key="8">
    <source>
        <dbReference type="HAMAP-Rule" id="MF_01937"/>
    </source>
</evidence>
<dbReference type="InterPro" id="IPR044878">
    <property type="entry name" value="UbiA_sf"/>
</dbReference>
<sequence>MLDGCMSVSISHWLIASRPKTLGAAVAPVMAGSVLGWKLGGEFCEWLLLATLGSCMCLQVATNFFNDAVDGLKGSDTDERLGPKRITASGLVPARTVLWGAGLMLGLAVLLALPLVWYRGWPILAIGIPSLWFCYGYTGGPWPLAYRGLGELFVVLFFGLVAVTGSAFVQSGEWHVEAVVLGLQIGLLSTVLIAINNLRDVVEDAQSGKRTLAVRLGKSFAKWEIWGLHVVALLLGIYWWWALDWRWLMTLPAIPVLILGERINRGVAANEPSAVYNRFLAMAGASLLLFSAVWCWVAIYKV</sequence>
<dbReference type="InterPro" id="IPR000537">
    <property type="entry name" value="UbiA_prenyltransferase"/>
</dbReference>
<dbReference type="CDD" id="cd13962">
    <property type="entry name" value="PT_UbiA_UBIAD1"/>
    <property type="match status" value="1"/>
</dbReference>
<comment type="similarity">
    <text evidence="8">Belongs to the MenA family. Type 1 subfamily.</text>
</comment>
<dbReference type="PANTHER" id="PTHR13929">
    <property type="entry name" value="1,4-DIHYDROXY-2-NAPHTHOATE OCTAPRENYLTRANSFERASE"/>
    <property type="match status" value="1"/>
</dbReference>
<dbReference type="GO" id="GO:0042371">
    <property type="term" value="P:vitamin K biosynthetic process"/>
    <property type="evidence" value="ECO:0007669"/>
    <property type="project" value="TreeGrafter"/>
</dbReference>
<dbReference type="OrthoDB" id="9767568at2"/>
<keyword evidence="4 8" id="KW-0808">Transferase</keyword>
<dbReference type="EMBL" id="VAUV01000012">
    <property type="protein sequence ID" value="TLD69593.1"/>
    <property type="molecule type" value="Genomic_DNA"/>
</dbReference>
<dbReference type="Proteomes" id="UP000306196">
    <property type="component" value="Unassembled WGS sequence"/>
</dbReference>
<evidence type="ECO:0000313" key="10">
    <source>
        <dbReference type="EMBL" id="TLD69593.1"/>
    </source>
</evidence>
<dbReference type="PANTHER" id="PTHR13929:SF0">
    <property type="entry name" value="UBIA PRENYLTRANSFERASE DOMAIN-CONTAINING PROTEIN 1"/>
    <property type="match status" value="1"/>
</dbReference>
<keyword evidence="11" id="KW-1185">Reference proteome</keyword>
<evidence type="ECO:0000256" key="7">
    <source>
        <dbReference type="ARBA" id="ARBA00023136"/>
    </source>
</evidence>
<feature type="transmembrane region" description="Helical" evidence="8">
    <location>
        <begin position="181"/>
        <end position="202"/>
    </location>
</feature>
<evidence type="ECO:0000313" key="11">
    <source>
        <dbReference type="Proteomes" id="UP000306196"/>
    </source>
</evidence>
<evidence type="ECO:0000256" key="6">
    <source>
        <dbReference type="ARBA" id="ARBA00022989"/>
    </source>
</evidence>
<dbReference type="InterPro" id="IPR004657">
    <property type="entry name" value="MenA"/>
</dbReference>
<feature type="transmembrane region" description="Helical" evidence="8">
    <location>
        <begin position="86"/>
        <end position="113"/>
    </location>
</feature>
<accession>A0A5R8KBA0</accession>
<evidence type="ECO:0000256" key="4">
    <source>
        <dbReference type="ARBA" id="ARBA00022679"/>
    </source>
</evidence>
<evidence type="ECO:0000256" key="9">
    <source>
        <dbReference type="NCBIfam" id="TIGR00751"/>
    </source>
</evidence>
<evidence type="ECO:0000256" key="2">
    <source>
        <dbReference type="ARBA" id="ARBA00022428"/>
    </source>
</evidence>
<protein>
    <recommendedName>
        <fullName evidence="8 9">1,4-dihydroxy-2-naphthoate octaprenyltransferase</fullName>
        <shortName evidence="8">DHNA-octaprenyltransferase</shortName>
        <ecNumber evidence="8 9">2.5.1.74</ecNumber>
    </recommendedName>
</protein>
<name>A0A5R8KBA0_9BACT</name>
<evidence type="ECO:0000256" key="3">
    <source>
        <dbReference type="ARBA" id="ARBA00022475"/>
    </source>
</evidence>
<dbReference type="PIRSF" id="PIRSF005355">
    <property type="entry name" value="UBIAD1"/>
    <property type="match status" value="1"/>
</dbReference>
<evidence type="ECO:0000256" key="1">
    <source>
        <dbReference type="ARBA" id="ARBA00004141"/>
    </source>
</evidence>
<organism evidence="10 11">
    <name type="scientific">Phragmitibacter flavus</name>
    <dbReference type="NCBI Taxonomy" id="2576071"/>
    <lineage>
        <taxon>Bacteria</taxon>
        <taxon>Pseudomonadati</taxon>
        <taxon>Verrucomicrobiota</taxon>
        <taxon>Verrucomicrobiia</taxon>
        <taxon>Verrucomicrobiales</taxon>
        <taxon>Verrucomicrobiaceae</taxon>
        <taxon>Phragmitibacter</taxon>
    </lineage>
</organism>
<keyword evidence="3 8" id="KW-1003">Cell membrane</keyword>
<keyword evidence="7 8" id="KW-0472">Membrane</keyword>
<comment type="function">
    <text evidence="8">Conversion of 1,4-dihydroxy-2-naphthoate (DHNA) to demethylmenaquinone (DMK).</text>
</comment>
<dbReference type="EC" id="2.5.1.74" evidence="8 9"/>
<dbReference type="HAMAP" id="MF_01937">
    <property type="entry name" value="MenA_1"/>
    <property type="match status" value="1"/>
</dbReference>
<dbReference type="InterPro" id="IPR026046">
    <property type="entry name" value="UBIAD1"/>
</dbReference>
<dbReference type="GO" id="GO:0009234">
    <property type="term" value="P:menaquinone biosynthetic process"/>
    <property type="evidence" value="ECO:0007669"/>
    <property type="project" value="UniProtKB-UniRule"/>
</dbReference>
<dbReference type="AlphaFoldDB" id="A0A5R8KBA0"/>
<comment type="caution">
    <text evidence="10">The sequence shown here is derived from an EMBL/GenBank/DDBJ whole genome shotgun (WGS) entry which is preliminary data.</text>
</comment>
<dbReference type="UniPathway" id="UPA00079">
    <property type="reaction ID" value="UER00168"/>
</dbReference>
<evidence type="ECO:0000256" key="5">
    <source>
        <dbReference type="ARBA" id="ARBA00022692"/>
    </source>
</evidence>
<keyword evidence="5 8" id="KW-0812">Transmembrane</keyword>
<keyword evidence="2 8" id="KW-0474">Menaquinone biosynthesis</keyword>
<dbReference type="GO" id="GO:0046428">
    <property type="term" value="F:1,4-dihydroxy-2-naphthoate polyprenyltransferase activity"/>
    <property type="evidence" value="ECO:0007669"/>
    <property type="project" value="UniProtKB-UniRule"/>
</dbReference>
<reference evidence="10 11" key="1">
    <citation type="submission" date="2019-05" db="EMBL/GenBank/DDBJ databases">
        <title>Verrucobacter flavum gen. nov., sp. nov. a new member of the family Verrucomicrobiaceae.</title>
        <authorList>
            <person name="Szuroczki S."/>
            <person name="Abbaszade G."/>
            <person name="Szabo A."/>
            <person name="Felfoldi T."/>
            <person name="Schumann P."/>
            <person name="Boka K."/>
            <person name="Keki Z."/>
            <person name="Toumi M."/>
            <person name="Toth E."/>
        </authorList>
    </citation>
    <scope>NUCLEOTIDE SEQUENCE [LARGE SCALE GENOMIC DNA]</scope>
    <source>
        <strain evidence="10 11">MG-N-17</strain>
    </source>
</reference>
<comment type="subcellular location">
    <subcellularLocation>
        <location evidence="8">Cell membrane</location>
        <topology evidence="8">Multi-pass membrane protein</topology>
    </subcellularLocation>
    <subcellularLocation>
        <location evidence="1">Membrane</location>
        <topology evidence="1">Multi-pass membrane protein</topology>
    </subcellularLocation>
</comment>
<dbReference type="GO" id="GO:0005886">
    <property type="term" value="C:plasma membrane"/>
    <property type="evidence" value="ECO:0007669"/>
    <property type="project" value="UniProtKB-SubCell"/>
</dbReference>